<dbReference type="EMBL" id="FKBS01000029">
    <property type="protein sequence ID" value="SAI58368.1"/>
    <property type="molecule type" value="Genomic_DNA"/>
</dbReference>
<dbReference type="InterPro" id="IPR015315">
    <property type="entry name" value="DUF1963"/>
</dbReference>
<dbReference type="OrthoDB" id="4929513at2"/>
<accession>A0A157RK30</accession>
<proteinExistence type="predicted"/>
<organism evidence="1 2">
    <name type="scientific">Bordetella ansorpii</name>
    <dbReference type="NCBI Taxonomy" id="288768"/>
    <lineage>
        <taxon>Bacteria</taxon>
        <taxon>Pseudomonadati</taxon>
        <taxon>Pseudomonadota</taxon>
        <taxon>Betaproteobacteria</taxon>
        <taxon>Burkholderiales</taxon>
        <taxon>Alcaligenaceae</taxon>
        <taxon>Bordetella</taxon>
    </lineage>
</organism>
<dbReference type="PANTHER" id="PTHR36436">
    <property type="entry name" value="SLL5081 PROTEIN"/>
    <property type="match status" value="1"/>
</dbReference>
<dbReference type="Proteomes" id="UP000077037">
    <property type="component" value="Unassembled WGS sequence"/>
</dbReference>
<name>A0A157RK30_9BORD</name>
<evidence type="ECO:0000313" key="1">
    <source>
        <dbReference type="EMBL" id="SAI58368.1"/>
    </source>
</evidence>
<evidence type="ECO:0000313" key="2">
    <source>
        <dbReference type="Proteomes" id="UP000077037"/>
    </source>
</evidence>
<protein>
    <submittedName>
        <fullName evidence="1">Domain of uncharacterized function (DUF1963)</fullName>
    </submittedName>
</protein>
<sequence>MKMLQESDIHEIVDRVMHHYRKPAIMLHRPYPPHRFTHVRSRLGGLPQLPDDMDWPTSLSHGRPLHFLCQIDCAELPSIDGHLPACGMLFFFADDADDQIWDSDDRDSIRVIHAPDAPCNQSRRAAPTTLQPVYERYRYSRLRWVLKGESAPATHTEWPLVPITMDSWPDYSAIYQTEHVARIIEAYLNSDTGEALVGKLTLPAADIYEGKVDLDVAMDLVGEYYDERVREARVAQALTIAASPGANPPEGATDILEAGLTQPSDPRWQVPTAFPQLAVMIERMARLVIARTSKVIGYQGYQDQARQDELRRIENEGRRWMADAQQMGLGTQPPNQTRADFRNWLAGLSGAPGSLNLFSLHDLADIHDRGLLATIDFTVGAPETAAHIPTYFLEALHHHHLPVTELAGQPPSPAVHQMLGYPRSCQDAPSVDEPEILLLHLATDYGVHMVFGDVGNASFWISPQDLAERRFDRVRAEVVGH</sequence>
<dbReference type="SUPFAM" id="SSF103032">
    <property type="entry name" value="Hypothetical protein YwqG"/>
    <property type="match status" value="2"/>
</dbReference>
<dbReference type="PANTHER" id="PTHR36436:SF6">
    <property type="entry name" value="SLL5081 PROTEIN"/>
    <property type="match status" value="1"/>
</dbReference>
<dbReference type="Pfam" id="PF09234">
    <property type="entry name" value="DUF1963"/>
    <property type="match status" value="2"/>
</dbReference>
<reference evidence="1 2" key="1">
    <citation type="submission" date="2016-03" db="EMBL/GenBank/DDBJ databases">
        <authorList>
            <consortium name="Pathogen Informatics"/>
        </authorList>
    </citation>
    <scope>NUCLEOTIDE SEQUENCE [LARGE SCALE GENOMIC DNA]</scope>
    <source>
        <strain evidence="1 2">NCTC13364</strain>
    </source>
</reference>
<dbReference type="AlphaFoldDB" id="A0A157RK30"/>
<dbReference type="Gene3D" id="2.30.320.10">
    <property type="entry name" value="YwqG-like"/>
    <property type="match status" value="2"/>
</dbReference>
<dbReference type="RefSeq" id="WP_066420655.1">
    <property type="nucleotide sequence ID" value="NZ_FKBS01000029.1"/>
</dbReference>
<gene>
    <name evidence="1" type="ORF">SAMEA1982600_05088</name>
</gene>
<dbReference type="InterPro" id="IPR035948">
    <property type="entry name" value="YwqG-like_sf"/>
</dbReference>